<sequence length="149" mass="17285">MNTNLSEPTRKTDVHVTDNGMPYSYSMTSHKNVKTRAEVQPPLQLPGLVIFVHGVNSEGEWYNRAEESLCEGLNKRLGLFDKDEGFWLKQNTYYDSHWNDDKSEWVVPPRKIAEEGRSPVIRFYWGYRAADNECDKYAIPLKNKQGDNN</sequence>
<dbReference type="AlphaFoldDB" id="A0A1H9GJ94"/>
<dbReference type="InterPro" id="IPR056221">
    <property type="entry name" value="Tle3_ab_dom"/>
</dbReference>
<reference evidence="4" key="1">
    <citation type="submission" date="2016-10" db="EMBL/GenBank/DDBJ databases">
        <authorList>
            <person name="Varghese N."/>
            <person name="Submissions S."/>
        </authorList>
    </citation>
    <scope>NUCLEOTIDE SEQUENCE [LARGE SCALE GENOMIC DNA]</scope>
    <source>
        <strain evidence="4">8N4</strain>
    </source>
</reference>
<dbReference type="RefSeq" id="WP_230527314.1">
    <property type="nucleotide sequence ID" value="NZ_FOGC01000003.1"/>
</dbReference>
<keyword evidence="4" id="KW-1185">Reference proteome</keyword>
<dbReference type="EMBL" id="FOGC01000003">
    <property type="protein sequence ID" value="SEQ50099.1"/>
    <property type="molecule type" value="Genomic_DNA"/>
</dbReference>
<dbReference type="Proteomes" id="UP000242515">
    <property type="component" value="Unassembled WGS sequence"/>
</dbReference>
<accession>A0A1H9GJ94</accession>
<dbReference type="Pfam" id="PF24322">
    <property type="entry name" value="Tle3"/>
    <property type="match status" value="1"/>
</dbReference>
<evidence type="ECO:0000313" key="4">
    <source>
        <dbReference type="Proteomes" id="UP000242515"/>
    </source>
</evidence>
<evidence type="ECO:0000259" key="2">
    <source>
        <dbReference type="Pfam" id="PF24322"/>
    </source>
</evidence>
<protein>
    <recommendedName>
        <fullName evidence="2">T6SS Tle3 phospholipase effector alpha/beta domain-containing protein</fullName>
    </recommendedName>
</protein>
<name>A0A1H9GJ94_9GAMM</name>
<proteinExistence type="predicted"/>
<feature type="region of interest" description="Disordered" evidence="1">
    <location>
        <begin position="1"/>
        <end position="21"/>
    </location>
</feature>
<evidence type="ECO:0000256" key="1">
    <source>
        <dbReference type="SAM" id="MobiDB-lite"/>
    </source>
</evidence>
<feature type="domain" description="T6SS Tle3 phospholipase effector alpha/beta" evidence="2">
    <location>
        <begin position="45"/>
        <end position="147"/>
    </location>
</feature>
<gene>
    <name evidence="3" type="ORF">SAMN05216522_103235</name>
</gene>
<dbReference type="STRING" id="988801.SAMN05216522_103235"/>
<organism evidence="3 4">
    <name type="scientific">Rosenbergiella nectarea</name>
    <dbReference type="NCBI Taxonomy" id="988801"/>
    <lineage>
        <taxon>Bacteria</taxon>
        <taxon>Pseudomonadati</taxon>
        <taxon>Pseudomonadota</taxon>
        <taxon>Gammaproteobacteria</taxon>
        <taxon>Enterobacterales</taxon>
        <taxon>Erwiniaceae</taxon>
        <taxon>Rosenbergiella</taxon>
    </lineage>
</organism>
<evidence type="ECO:0000313" key="3">
    <source>
        <dbReference type="EMBL" id="SEQ50099.1"/>
    </source>
</evidence>